<gene>
    <name evidence="7" type="ORF">HCG48_04570</name>
</gene>
<dbReference type="SUPFAM" id="SSF51126">
    <property type="entry name" value="Pectin lyase-like"/>
    <property type="match status" value="1"/>
</dbReference>
<evidence type="ECO:0000256" key="2">
    <source>
        <dbReference type="ARBA" id="ARBA00022737"/>
    </source>
</evidence>
<feature type="compositionally biased region" description="Polar residues" evidence="4">
    <location>
        <begin position="358"/>
        <end position="367"/>
    </location>
</feature>
<dbReference type="Gene3D" id="3.30.1910.20">
    <property type="entry name" value="asparaginyl-tRNA synthetase, N-terminal domain"/>
    <property type="match status" value="1"/>
</dbReference>
<dbReference type="EMBL" id="CP051167">
    <property type="protein sequence ID" value="QIZ69941.1"/>
    <property type="molecule type" value="Genomic_DNA"/>
</dbReference>
<dbReference type="PANTHER" id="PTHR22990:SF15">
    <property type="entry name" value="F-BOX ONLY PROTEIN 10"/>
    <property type="match status" value="1"/>
</dbReference>
<keyword evidence="2" id="KW-0677">Repeat</keyword>
<keyword evidence="8" id="KW-1185">Reference proteome</keyword>
<evidence type="ECO:0000256" key="3">
    <source>
        <dbReference type="ARBA" id="ARBA00022786"/>
    </source>
</evidence>
<name>A0A6H1TTR5_9CYAN</name>
<keyword evidence="5" id="KW-0732">Signal</keyword>
<feature type="chain" id="PRO_5026016246" evidence="5">
    <location>
        <begin position="47"/>
        <end position="571"/>
    </location>
</feature>
<dbReference type="Proteomes" id="UP000500857">
    <property type="component" value="Chromosome"/>
</dbReference>
<protein>
    <submittedName>
        <fullName evidence="7">DUF1565 domain-containing protein</fullName>
    </submittedName>
</protein>
<evidence type="ECO:0000256" key="1">
    <source>
        <dbReference type="ARBA" id="ARBA00004906"/>
    </source>
</evidence>
<dbReference type="InterPro" id="IPR006626">
    <property type="entry name" value="PbH1"/>
</dbReference>
<comment type="pathway">
    <text evidence="1">Protein modification; protein ubiquitination.</text>
</comment>
<dbReference type="Gene3D" id="2.160.20.10">
    <property type="entry name" value="Single-stranded right-handed beta-helix, Pectin lyase-like"/>
    <property type="match status" value="1"/>
</dbReference>
<accession>A0A6H1TTR5</accession>
<dbReference type="InterPro" id="IPR011459">
    <property type="entry name" value="DUF1565"/>
</dbReference>
<dbReference type="InterPro" id="IPR022441">
    <property type="entry name" value="Para_beta_helix_rpt-2"/>
</dbReference>
<feature type="signal peptide" evidence="5">
    <location>
        <begin position="1"/>
        <end position="46"/>
    </location>
</feature>
<feature type="region of interest" description="Disordered" evidence="4">
    <location>
        <begin position="352"/>
        <end position="497"/>
    </location>
</feature>
<evidence type="ECO:0000256" key="5">
    <source>
        <dbReference type="SAM" id="SignalP"/>
    </source>
</evidence>
<dbReference type="RefSeq" id="WP_168568098.1">
    <property type="nucleotide sequence ID" value="NZ_CP051167.1"/>
</dbReference>
<feature type="compositionally biased region" description="Low complexity" evidence="4">
    <location>
        <begin position="385"/>
        <end position="397"/>
    </location>
</feature>
<reference evidence="7 8" key="1">
    <citation type="submission" date="2020-04" db="EMBL/GenBank/DDBJ databases">
        <authorList>
            <person name="Basu S."/>
            <person name="Maruthanayagam V."/>
            <person name="Chakraborty S."/>
            <person name="Pramanik A."/>
            <person name="Mukherjee J."/>
            <person name="Brink B."/>
        </authorList>
    </citation>
    <scope>NUCLEOTIDE SEQUENCE [LARGE SCALE GENOMIC DNA]</scope>
    <source>
        <strain evidence="7 8">AP17</strain>
    </source>
</reference>
<dbReference type="InterPro" id="IPR051550">
    <property type="entry name" value="SCF-Subunits/Alg-Epimerases"/>
</dbReference>
<proteinExistence type="predicted"/>
<dbReference type="PANTHER" id="PTHR22990">
    <property type="entry name" value="F-BOX ONLY PROTEIN"/>
    <property type="match status" value="1"/>
</dbReference>
<evidence type="ECO:0000259" key="6">
    <source>
        <dbReference type="Pfam" id="PF07602"/>
    </source>
</evidence>
<dbReference type="Pfam" id="PF07602">
    <property type="entry name" value="DUF1565"/>
    <property type="match status" value="1"/>
</dbReference>
<feature type="compositionally biased region" description="Low complexity" evidence="4">
    <location>
        <begin position="479"/>
        <end position="491"/>
    </location>
</feature>
<feature type="compositionally biased region" description="Pro residues" evidence="4">
    <location>
        <begin position="409"/>
        <end position="425"/>
    </location>
</feature>
<organism evidence="7 8">
    <name type="scientific">Oxynema aestuarii AP17</name>
    <dbReference type="NCBI Taxonomy" id="2064643"/>
    <lineage>
        <taxon>Bacteria</taxon>
        <taxon>Bacillati</taxon>
        <taxon>Cyanobacteriota</taxon>
        <taxon>Cyanophyceae</taxon>
        <taxon>Oscillatoriophycideae</taxon>
        <taxon>Oscillatoriales</taxon>
        <taxon>Oscillatoriaceae</taxon>
        <taxon>Oxynema</taxon>
        <taxon>Oxynema aestuarii</taxon>
    </lineage>
</organism>
<sequence length="571" mass="60542">MYSTSTPQQPRHSQSAFAKRLHGRIATLVVLSAALASSLYTPATLAEPSAPSLAQNDRIKQNTEAQRIFVSATDGNDSTGNGSESQPFKTITRALRVAKTNSAIVLAPGTYSAETGESFPLMLKPGMTLQGNPDNRGRGIVIRGGGDFLSPSFARQDATILAGDGSTLTGVTVTNPNRRGYGVWIESTAPTVTRNTFTESTHDGISVVGDGRGKIEDNHFIRNGANGITIYGSARPEIRDNLFERTGFGINVAQKSAPILIGNRLVWNRDGILVQGEARPILRNNELERNQQSGVVTISNALPDLGTAEEPGGNVFRNNGQYDINAEASKQIIPAFGNQLASDRTVGRLDLRGVVDPNPQTVASNPQRRLPPLNRGSANTVKPATRPFPSPTTTNTPAPEPEPTREIPVPRPGAPIEIPVPPPDGRSPSVSRGESPAPTGQSASTSNPRIGNQPGDTLPVLLPVPDPNAPLGNGGGGVPQVVVSQNPQGSGSPPPPPDRAAALGLRYRVIVNTTSDRDHARIRRIVPDAFRTRINGRLVMQVGAFATQDKVDEMLSLLKKNGFTGTVLPID</sequence>
<evidence type="ECO:0000256" key="4">
    <source>
        <dbReference type="SAM" id="MobiDB-lite"/>
    </source>
</evidence>
<feature type="compositionally biased region" description="Polar residues" evidence="4">
    <location>
        <begin position="428"/>
        <end position="450"/>
    </location>
</feature>
<dbReference type="InterPro" id="IPR012334">
    <property type="entry name" value="Pectin_lyas_fold"/>
</dbReference>
<evidence type="ECO:0000313" key="8">
    <source>
        <dbReference type="Proteomes" id="UP000500857"/>
    </source>
</evidence>
<dbReference type="AlphaFoldDB" id="A0A6H1TTR5"/>
<dbReference type="SMART" id="SM00710">
    <property type="entry name" value="PbH1"/>
    <property type="match status" value="6"/>
</dbReference>
<dbReference type="NCBIfam" id="TIGR03804">
    <property type="entry name" value="para_beta_helix"/>
    <property type="match status" value="1"/>
</dbReference>
<keyword evidence="3" id="KW-0833">Ubl conjugation pathway</keyword>
<dbReference type="KEGG" id="oxy:HCG48_04570"/>
<evidence type="ECO:0000313" key="7">
    <source>
        <dbReference type="EMBL" id="QIZ69941.1"/>
    </source>
</evidence>
<feature type="domain" description="DUF1565" evidence="6">
    <location>
        <begin position="74"/>
        <end position="340"/>
    </location>
</feature>
<dbReference type="InterPro" id="IPR011050">
    <property type="entry name" value="Pectin_lyase_fold/virulence"/>
</dbReference>